<evidence type="ECO:0000256" key="3">
    <source>
        <dbReference type="ARBA" id="ARBA00023002"/>
    </source>
</evidence>
<dbReference type="PANTHER" id="PTHR16557">
    <property type="entry name" value="ALKYLATED DNA REPAIR PROTEIN ALKB-RELATED"/>
    <property type="match status" value="1"/>
</dbReference>
<feature type="binding site" evidence="5">
    <location>
        <position position="315"/>
    </location>
    <ligand>
        <name>Fe cation</name>
        <dbReference type="ChEBI" id="CHEBI:24875"/>
        <note>catalytic</note>
    </ligand>
</feature>
<dbReference type="Gene3D" id="2.60.120.590">
    <property type="entry name" value="Alpha-ketoglutarate-dependent dioxygenase AlkB-like"/>
    <property type="match status" value="1"/>
</dbReference>
<keyword evidence="2" id="KW-0223">Dioxygenase</keyword>
<evidence type="ECO:0000256" key="5">
    <source>
        <dbReference type="PIRSR" id="PIRSR604574-2"/>
    </source>
</evidence>
<evidence type="ECO:0000256" key="2">
    <source>
        <dbReference type="ARBA" id="ARBA00022964"/>
    </source>
</evidence>
<dbReference type="Proteomes" id="UP000017559">
    <property type="component" value="Unassembled WGS sequence"/>
</dbReference>
<name>V2YMX1_MONRO</name>
<dbReference type="InterPro" id="IPR004574">
    <property type="entry name" value="Alkb"/>
</dbReference>
<dbReference type="InterPro" id="IPR037151">
    <property type="entry name" value="AlkB-like_sf"/>
</dbReference>
<evidence type="ECO:0000259" key="6">
    <source>
        <dbReference type="PROSITE" id="PS51471"/>
    </source>
</evidence>
<dbReference type="Pfam" id="PF13532">
    <property type="entry name" value="2OG-FeII_Oxy_2"/>
    <property type="match status" value="1"/>
</dbReference>
<organism evidence="7 8">
    <name type="scientific">Moniliophthora roreri (strain MCA 2997)</name>
    <name type="common">Cocoa frosty pod rot fungus</name>
    <name type="synonym">Crinipellis roreri</name>
    <dbReference type="NCBI Taxonomy" id="1381753"/>
    <lineage>
        <taxon>Eukaryota</taxon>
        <taxon>Fungi</taxon>
        <taxon>Dikarya</taxon>
        <taxon>Basidiomycota</taxon>
        <taxon>Agaricomycotina</taxon>
        <taxon>Agaricomycetes</taxon>
        <taxon>Agaricomycetidae</taxon>
        <taxon>Agaricales</taxon>
        <taxon>Marasmiineae</taxon>
        <taxon>Marasmiaceae</taxon>
        <taxon>Moniliophthora</taxon>
    </lineage>
</organism>
<keyword evidence="1 5" id="KW-0479">Metal-binding</keyword>
<evidence type="ECO:0000313" key="7">
    <source>
        <dbReference type="EMBL" id="ESK93049.1"/>
    </source>
</evidence>
<dbReference type="SUPFAM" id="SSF51197">
    <property type="entry name" value="Clavaminate synthase-like"/>
    <property type="match status" value="1"/>
</dbReference>
<keyword evidence="8" id="KW-1185">Reference proteome</keyword>
<proteinExistence type="predicted"/>
<comment type="caution">
    <text evidence="7">The sequence shown here is derived from an EMBL/GenBank/DDBJ whole genome shotgun (WGS) entry which is preliminary data.</text>
</comment>
<dbReference type="GO" id="GO:0051213">
    <property type="term" value="F:dioxygenase activity"/>
    <property type="evidence" value="ECO:0007669"/>
    <property type="project" value="UniProtKB-KW"/>
</dbReference>
<evidence type="ECO:0000256" key="4">
    <source>
        <dbReference type="ARBA" id="ARBA00023004"/>
    </source>
</evidence>
<comment type="cofactor">
    <cofactor evidence="5">
        <name>Fe(2+)</name>
        <dbReference type="ChEBI" id="CHEBI:29033"/>
    </cofactor>
    <text evidence="5">Binds 1 Fe(2+) ion per subunit.</text>
</comment>
<reference evidence="7 8" key="1">
    <citation type="journal article" date="2014" name="BMC Genomics">
        <title>Genome and secretome analysis of the hemibiotrophic fungal pathogen, Moniliophthora roreri, which causes frosty pod rot disease of cacao: mechanisms of the biotrophic and necrotrophic phases.</title>
        <authorList>
            <person name="Meinhardt L.W."/>
            <person name="Costa G.G.L."/>
            <person name="Thomazella D.P.T."/>
            <person name="Teixeira P.J.P.L."/>
            <person name="Carazzolle M.F."/>
            <person name="Schuster S.C."/>
            <person name="Carlson J.E."/>
            <person name="Guiltinan M.J."/>
            <person name="Mieczkowski P."/>
            <person name="Farmer A."/>
            <person name="Ramaraj T."/>
            <person name="Crozier J."/>
            <person name="Davis R.E."/>
            <person name="Shao J."/>
            <person name="Melnick R.L."/>
            <person name="Pereira G.A.G."/>
            <person name="Bailey B.A."/>
        </authorList>
    </citation>
    <scope>NUCLEOTIDE SEQUENCE [LARGE SCALE GENOMIC DNA]</scope>
    <source>
        <strain evidence="7 8">MCA 2997</strain>
    </source>
</reference>
<dbReference type="PROSITE" id="PS51471">
    <property type="entry name" value="FE2OG_OXY"/>
    <property type="match status" value="1"/>
</dbReference>
<protein>
    <submittedName>
        <fullName evidence="7">Alpha-ketoglutarate-dependent dioxygenase alkb-like</fullName>
    </submittedName>
</protein>
<dbReference type="STRING" id="1381753.V2YMX1"/>
<keyword evidence="4 5" id="KW-0408">Iron</keyword>
<evidence type="ECO:0000256" key="1">
    <source>
        <dbReference type="ARBA" id="ARBA00022723"/>
    </source>
</evidence>
<feature type="binding site" evidence="5">
    <location>
        <position position="317"/>
    </location>
    <ligand>
        <name>Fe cation</name>
        <dbReference type="ChEBI" id="CHEBI:24875"/>
        <note>catalytic</note>
    </ligand>
</feature>
<evidence type="ECO:0000313" key="8">
    <source>
        <dbReference type="Proteomes" id="UP000017559"/>
    </source>
</evidence>
<dbReference type="GO" id="GO:0046872">
    <property type="term" value="F:metal ion binding"/>
    <property type="evidence" value="ECO:0007669"/>
    <property type="project" value="UniProtKB-KW"/>
</dbReference>
<dbReference type="InterPro" id="IPR005123">
    <property type="entry name" value="Oxoglu/Fe-dep_dioxygenase_dom"/>
</dbReference>
<dbReference type="AlphaFoldDB" id="V2YMX1"/>
<sequence>MSPVIADLRNPSSPAYKKAKRQFLKSIKNRNNDIENDWTPFRAAEKRYKAKFPPPDLSNVLDLASLDDQRTAEIQSGVWSGRCDAQELQEISLHTGQKGYIIPRMPGLVLLPSFLSPQAQRRLVRWSLAEHSRPPNEMNLDTHYILPPEGIWNLAMEARRDKSRNTQVLPRHILGGPLKADVASGGPRVLINNTPASPENFDSLSHVSKPAAAPSPTAEPSTCMDLLPKLRWTNIGWFYHWGTKQYDFTRGKVEVHSLIKDICQDVVRSVDWESVYSNDTSDWGVEGDWKTWNKSYEPDAGIVNFYQTKDTLMAHVDRSEVCATSPLVSISLGNAAIFLIGGPTRDTEPVPILLRSGDVVVMSGPGCRRAYHGIPRILENTLPPHMTGPSSLEDQDWTSYEEYMHTTRININVRQVFPKGFDPGISTDNKQ</sequence>
<dbReference type="HOGENOM" id="CLU_029471_1_0_1"/>
<keyword evidence="3" id="KW-0560">Oxidoreductase</keyword>
<feature type="binding site" evidence="5">
    <location>
        <position position="372"/>
    </location>
    <ligand>
        <name>Fe cation</name>
        <dbReference type="ChEBI" id="CHEBI:24875"/>
        <note>catalytic</note>
    </ligand>
</feature>
<accession>V2YMX1</accession>
<dbReference type="PANTHER" id="PTHR16557:SF2">
    <property type="entry name" value="NUCLEIC ACID DIOXYGENASE ALKBH1"/>
    <property type="match status" value="1"/>
</dbReference>
<dbReference type="InterPro" id="IPR027450">
    <property type="entry name" value="AlkB-like"/>
</dbReference>
<feature type="domain" description="Fe2OG dioxygenase" evidence="6">
    <location>
        <begin position="297"/>
        <end position="417"/>
    </location>
</feature>
<dbReference type="KEGG" id="mrr:Moror_8952"/>
<dbReference type="OrthoDB" id="6614653at2759"/>
<dbReference type="EMBL" id="AWSO01000229">
    <property type="protein sequence ID" value="ESK93049.1"/>
    <property type="molecule type" value="Genomic_DNA"/>
</dbReference>
<dbReference type="GO" id="GO:0005634">
    <property type="term" value="C:nucleus"/>
    <property type="evidence" value="ECO:0007669"/>
    <property type="project" value="TreeGrafter"/>
</dbReference>
<gene>
    <name evidence="7" type="ORF">Moror_8952</name>
</gene>
<dbReference type="GO" id="GO:0005737">
    <property type="term" value="C:cytoplasm"/>
    <property type="evidence" value="ECO:0007669"/>
    <property type="project" value="TreeGrafter"/>
</dbReference>